<feature type="domain" description="Methyltransferase type 11" evidence="1">
    <location>
        <begin position="74"/>
        <end position="166"/>
    </location>
</feature>
<dbReference type="PANTHER" id="PTHR43591">
    <property type="entry name" value="METHYLTRANSFERASE"/>
    <property type="match status" value="1"/>
</dbReference>
<dbReference type="PANTHER" id="PTHR43591:SF110">
    <property type="entry name" value="RHODANESE DOMAIN-CONTAINING PROTEIN"/>
    <property type="match status" value="1"/>
</dbReference>
<evidence type="ECO:0000259" key="1">
    <source>
        <dbReference type="Pfam" id="PF08241"/>
    </source>
</evidence>
<keyword evidence="3" id="KW-1185">Reference proteome</keyword>
<dbReference type="CDD" id="cd02440">
    <property type="entry name" value="AdoMet_MTases"/>
    <property type="match status" value="1"/>
</dbReference>
<gene>
    <name evidence="2" type="ORF">SLS59_006665</name>
</gene>
<dbReference type="Proteomes" id="UP001521222">
    <property type="component" value="Unassembled WGS sequence"/>
</dbReference>
<dbReference type="Pfam" id="PF08241">
    <property type="entry name" value="Methyltransf_11"/>
    <property type="match status" value="1"/>
</dbReference>
<name>A0ABR3R475_9PLEO</name>
<dbReference type="Gene3D" id="3.40.50.150">
    <property type="entry name" value="Vaccinia Virus protein VP39"/>
    <property type="match status" value="1"/>
</dbReference>
<dbReference type="EMBL" id="JAKIXB020000021">
    <property type="protein sequence ID" value="KAL1599213.1"/>
    <property type="molecule type" value="Genomic_DNA"/>
</dbReference>
<reference evidence="2 3" key="1">
    <citation type="submission" date="2024-02" db="EMBL/GenBank/DDBJ databases">
        <title>De novo assembly and annotation of 12 fungi associated with fruit tree decline syndrome in Ontario, Canada.</title>
        <authorList>
            <person name="Sulman M."/>
            <person name="Ellouze W."/>
            <person name="Ilyukhin E."/>
        </authorList>
    </citation>
    <scope>NUCLEOTIDE SEQUENCE [LARGE SCALE GENOMIC DNA]</scope>
    <source>
        <strain evidence="2 3">M97-236</strain>
    </source>
</reference>
<evidence type="ECO:0000313" key="3">
    <source>
        <dbReference type="Proteomes" id="UP001521222"/>
    </source>
</evidence>
<protein>
    <recommendedName>
        <fullName evidence="1">Methyltransferase type 11 domain-containing protein</fullName>
    </recommendedName>
</protein>
<accession>A0ABR3R475</accession>
<comment type="caution">
    <text evidence="2">The sequence shown here is derived from an EMBL/GenBank/DDBJ whole genome shotgun (WGS) entry which is preliminary data.</text>
</comment>
<proteinExistence type="predicted"/>
<dbReference type="SUPFAM" id="SSF53335">
    <property type="entry name" value="S-adenosyl-L-methionine-dependent methyltransferases"/>
    <property type="match status" value="1"/>
</dbReference>
<organism evidence="2 3">
    <name type="scientific">Nothophoma quercina</name>
    <dbReference type="NCBI Taxonomy" id="749835"/>
    <lineage>
        <taxon>Eukaryota</taxon>
        <taxon>Fungi</taxon>
        <taxon>Dikarya</taxon>
        <taxon>Ascomycota</taxon>
        <taxon>Pezizomycotina</taxon>
        <taxon>Dothideomycetes</taxon>
        <taxon>Pleosporomycetidae</taxon>
        <taxon>Pleosporales</taxon>
        <taxon>Pleosporineae</taxon>
        <taxon>Didymellaceae</taxon>
        <taxon>Nothophoma</taxon>
    </lineage>
</organism>
<dbReference type="InterPro" id="IPR013216">
    <property type="entry name" value="Methyltransf_11"/>
</dbReference>
<dbReference type="InterPro" id="IPR029063">
    <property type="entry name" value="SAM-dependent_MTases_sf"/>
</dbReference>
<evidence type="ECO:0000313" key="2">
    <source>
        <dbReference type="EMBL" id="KAL1599213.1"/>
    </source>
</evidence>
<sequence>MATEEKPYLDRVFAVSSTEECRRLYDDWAATYDSDMQKHDFTAPRLVAEGVARGMKLNHLHRDPNQVLKGLQIVDAGCGTGTVGNELAKMGVEGIDGLDISEGMLNVARKSGAYKDLRVTDLTKKLEFEDGKYDALVCCGTFTHGHLGPKPLAEFVRIVKSGGVVVATILESHWKEKGFEAEVVRLANSGVCDIVEKKVHQYRKNAGGGVILILRSI</sequence>